<feature type="region of interest" description="Disordered" evidence="10">
    <location>
        <begin position="548"/>
        <end position="589"/>
    </location>
</feature>
<organism evidence="14 15">
    <name type="scientific">Chlorella sorokiniana</name>
    <name type="common">Freshwater green alga</name>
    <dbReference type="NCBI Taxonomy" id="3076"/>
    <lineage>
        <taxon>Eukaryota</taxon>
        <taxon>Viridiplantae</taxon>
        <taxon>Chlorophyta</taxon>
        <taxon>core chlorophytes</taxon>
        <taxon>Trebouxiophyceae</taxon>
        <taxon>Chlorellales</taxon>
        <taxon>Chlorellaceae</taxon>
        <taxon>Chlorella clade</taxon>
        <taxon>Chlorella</taxon>
    </lineage>
</organism>
<dbReference type="InterPro" id="IPR019999">
    <property type="entry name" value="Anth_synth_I-like"/>
</dbReference>
<dbReference type="GO" id="GO:0046820">
    <property type="term" value="F:4-amino-4-deoxychorismate synthase activity"/>
    <property type="evidence" value="ECO:0007669"/>
    <property type="project" value="UniProtKB-EC"/>
</dbReference>
<dbReference type="InterPro" id="IPR006221">
    <property type="entry name" value="TrpG/PapA_dom"/>
</dbReference>
<dbReference type="InterPro" id="IPR017926">
    <property type="entry name" value="GATASE"/>
</dbReference>
<evidence type="ECO:0000313" key="14">
    <source>
        <dbReference type="EMBL" id="PRW59076.1"/>
    </source>
</evidence>
<dbReference type="SUPFAM" id="SSF56322">
    <property type="entry name" value="ADC synthase"/>
    <property type="match status" value="1"/>
</dbReference>
<dbReference type="OrthoDB" id="64220at2759"/>
<dbReference type="Pfam" id="PF00425">
    <property type="entry name" value="Chorismate_bind"/>
    <property type="match status" value="1"/>
</dbReference>
<dbReference type="GO" id="GO:0046656">
    <property type="term" value="P:folic acid biosynthetic process"/>
    <property type="evidence" value="ECO:0007669"/>
    <property type="project" value="UniProtKB-KW"/>
</dbReference>
<evidence type="ECO:0000259" key="13">
    <source>
        <dbReference type="Pfam" id="PF04715"/>
    </source>
</evidence>
<protein>
    <recommendedName>
        <fullName evidence="4">aminodeoxychorismate synthase</fullName>
        <ecNumber evidence="4">2.6.1.85</ecNumber>
    </recommendedName>
    <alternativeName>
        <fullName evidence="8">Para-aminobenzoate synthase</fullName>
    </alternativeName>
    <alternativeName>
        <fullName evidence="9">p-aminobenzoic acid synthase</fullName>
    </alternativeName>
</protein>
<feature type="domain" description="Glutamine amidotransferase" evidence="11">
    <location>
        <begin position="203"/>
        <end position="236"/>
    </location>
</feature>
<evidence type="ECO:0000256" key="7">
    <source>
        <dbReference type="ARBA" id="ARBA00022962"/>
    </source>
</evidence>
<dbReference type="Proteomes" id="UP000239899">
    <property type="component" value="Unassembled WGS sequence"/>
</dbReference>
<evidence type="ECO:0000256" key="4">
    <source>
        <dbReference type="ARBA" id="ARBA00013139"/>
    </source>
</evidence>
<dbReference type="Gene3D" id="3.40.50.880">
    <property type="match status" value="1"/>
</dbReference>
<keyword evidence="15" id="KW-1185">Reference proteome</keyword>
<dbReference type="InterPro" id="IPR006805">
    <property type="entry name" value="Anth_synth_I_N"/>
</dbReference>
<dbReference type="EMBL" id="LHPG02000004">
    <property type="protein sequence ID" value="PRW59076.1"/>
    <property type="molecule type" value="Genomic_DNA"/>
</dbReference>
<accession>A0A2P6TYE0</accession>
<dbReference type="InterPro" id="IPR005801">
    <property type="entry name" value="ADC_synthase"/>
</dbReference>
<evidence type="ECO:0000259" key="12">
    <source>
        <dbReference type="Pfam" id="PF00425"/>
    </source>
</evidence>
<evidence type="ECO:0000256" key="9">
    <source>
        <dbReference type="ARBA" id="ARBA00031904"/>
    </source>
</evidence>
<name>A0A2P6TYE0_CHLSO</name>
<proteinExistence type="inferred from homology"/>
<dbReference type="PRINTS" id="PR00097">
    <property type="entry name" value="ANTSNTHASEII"/>
</dbReference>
<keyword evidence="7" id="KW-0315">Glutamine amidotransferase</keyword>
<dbReference type="GO" id="GO:0008153">
    <property type="term" value="P:4-aminobenzoate biosynthetic process"/>
    <property type="evidence" value="ECO:0007669"/>
    <property type="project" value="TreeGrafter"/>
</dbReference>
<dbReference type="InterPro" id="IPR029062">
    <property type="entry name" value="Class_I_gatase-like"/>
</dbReference>
<evidence type="ECO:0000313" key="15">
    <source>
        <dbReference type="Proteomes" id="UP000239899"/>
    </source>
</evidence>
<comment type="catalytic activity">
    <reaction evidence="1">
        <text>chorismate + L-glutamine = 4-amino-4-deoxychorismate + L-glutamate</text>
        <dbReference type="Rhea" id="RHEA:11672"/>
        <dbReference type="ChEBI" id="CHEBI:29748"/>
        <dbReference type="ChEBI" id="CHEBI:29985"/>
        <dbReference type="ChEBI" id="CHEBI:58359"/>
        <dbReference type="ChEBI" id="CHEBI:58406"/>
        <dbReference type="EC" id="2.6.1.85"/>
    </reaction>
</comment>
<dbReference type="Pfam" id="PF00117">
    <property type="entry name" value="GATase"/>
    <property type="match status" value="2"/>
</dbReference>
<evidence type="ECO:0000256" key="6">
    <source>
        <dbReference type="ARBA" id="ARBA00022909"/>
    </source>
</evidence>
<reference evidence="14 15" key="1">
    <citation type="journal article" date="2018" name="Plant J.">
        <title>Genome sequences of Chlorella sorokiniana UTEX 1602 and Micractinium conductrix SAG 241.80: implications to maltose excretion by a green alga.</title>
        <authorList>
            <person name="Arriola M.B."/>
            <person name="Velmurugan N."/>
            <person name="Zhang Y."/>
            <person name="Plunkett M.H."/>
            <person name="Hondzo H."/>
            <person name="Barney B.M."/>
        </authorList>
    </citation>
    <scope>NUCLEOTIDE SEQUENCE [LARGE SCALE GENOMIC DNA]</scope>
    <source>
        <strain evidence="15">UTEX 1602</strain>
    </source>
</reference>
<dbReference type="AlphaFoldDB" id="A0A2P6TYE0"/>
<feature type="domain" description="Glutamine amidotransferase" evidence="11">
    <location>
        <begin position="6"/>
        <end position="162"/>
    </location>
</feature>
<dbReference type="GO" id="GO:0005737">
    <property type="term" value="C:cytoplasm"/>
    <property type="evidence" value="ECO:0007669"/>
    <property type="project" value="TreeGrafter"/>
</dbReference>
<sequence>MELRTLLIDNYDSYTYNLFQLIAEVNGALPTVLRNDEVSWPELEHRIAAGEWHNIVISPGPGTPEREADVGLSLALLCAQPHIPILGVCLGFQALALAHGGAITHAPEPVHGRLSAIAHSGHPLFEGIPSGRRYAVVRYHSLLVDEASLPSCLEPLAWTCGGHHALQLGTDEDAAGSDSSSSGSGGSSTSCCGSSPGRGERLLMALAHRSLPHFGVQFHPESVATGFGAALLRNFAALTWRFHGQPMPPLPPHLAGKLPGPPGSAMPPRPWEQPAGNLRVQYSHLPGLLAAAGGSEGLFWSLFGGSRSGSDGSSGGNCFADGCCRSGGQPGSDPAADTFWLDSATPDRGRFSFMGGRGGSLWRRVEYRLPPVAAAAAADSPNSVLQQAASANGTAAHANGSSEAPQGTLVLTAADSSEQRIATDFFGWLQGLLASHRCRVSPEDAASLPFDFWGGLVGYLGYELKAECGGHAVHASPTPDAAFLLADQLVAVDHHTDSVYVLALYESSSTSSQQEAQQWVDRTAARVQALAAARQAVDAADAAAGRPAANGSVLQPQANGVSQAQAVRGSAEQPPAAKQQQKQQLAERPAAGAFQLREGRQRYLKNVASCMQALYDGESYEVCLTTMLSRRGSVPPAHQLYRTLRCVNPAPYAAWLRFGGGADALQLCCCSPERFLRGGRGGLLEAKPIKGTAPRSSDPAQDAHAAAELAASEKDRAENLMIVDLLRNDLGRVCEPGSVHVPALMHIESYATVHQMVSTVRGLRRPGASIVDCLRAAFPGGSMTGAPKIRTMEIIDQLEQGPRGVYSGSLGFISFNDTFDLNIVIRTAVLHGDKLSIGAGGAIVVQSDPEGEYEEMRLKARALLRAIGECDGGGGGPAAVDEE</sequence>
<dbReference type="SUPFAM" id="SSF52317">
    <property type="entry name" value="Class I glutamine amidotransferase-like"/>
    <property type="match status" value="1"/>
</dbReference>
<evidence type="ECO:0000256" key="8">
    <source>
        <dbReference type="ARBA" id="ARBA00031329"/>
    </source>
</evidence>
<evidence type="ECO:0000256" key="10">
    <source>
        <dbReference type="SAM" id="MobiDB-lite"/>
    </source>
</evidence>
<comment type="similarity">
    <text evidence="3">In the C-terminal section; belongs to the anthranilate synthase component I family.</text>
</comment>
<keyword evidence="5" id="KW-0808">Transferase</keyword>
<dbReference type="PANTHER" id="PTHR11236">
    <property type="entry name" value="AMINOBENZOATE/ANTHRANILATE SYNTHASE"/>
    <property type="match status" value="1"/>
</dbReference>
<feature type="compositionally biased region" description="Low complexity" evidence="10">
    <location>
        <begin position="573"/>
        <end position="584"/>
    </location>
</feature>
<evidence type="ECO:0000256" key="1">
    <source>
        <dbReference type="ARBA" id="ARBA00001000"/>
    </source>
</evidence>
<dbReference type="GO" id="GO:0046654">
    <property type="term" value="P:tetrahydrofolate biosynthetic process"/>
    <property type="evidence" value="ECO:0007669"/>
    <property type="project" value="UniProtKB-UniPathway"/>
</dbReference>
<dbReference type="Pfam" id="PF04715">
    <property type="entry name" value="Anth_synt_I_N"/>
    <property type="match status" value="1"/>
</dbReference>
<dbReference type="GO" id="GO:0000162">
    <property type="term" value="P:L-tryptophan biosynthetic process"/>
    <property type="evidence" value="ECO:0007669"/>
    <property type="project" value="TreeGrafter"/>
</dbReference>
<dbReference type="Gene3D" id="3.60.120.10">
    <property type="entry name" value="Anthranilate synthase"/>
    <property type="match status" value="1"/>
</dbReference>
<dbReference type="PROSITE" id="PS51273">
    <property type="entry name" value="GATASE_TYPE_1"/>
    <property type="match status" value="1"/>
</dbReference>
<comment type="pathway">
    <text evidence="2">Cofactor biosynthesis; tetrahydrofolate biosynthesis; 4-aminobenzoate from chorismate: step 1/2.</text>
</comment>
<keyword evidence="6" id="KW-0289">Folate biosynthesis</keyword>
<feature type="domain" description="Anthranilate synthase component I N-terminal" evidence="13">
    <location>
        <begin position="337"/>
        <end position="501"/>
    </location>
</feature>
<comment type="caution">
    <text evidence="14">The sequence shown here is derived from an EMBL/GenBank/DDBJ whole genome shotgun (WGS) entry which is preliminary data.</text>
</comment>
<dbReference type="UniPathway" id="UPA00077">
    <property type="reaction ID" value="UER00149"/>
</dbReference>
<dbReference type="CDD" id="cd01743">
    <property type="entry name" value="GATase1_Anthranilate_Synthase"/>
    <property type="match status" value="1"/>
</dbReference>
<feature type="compositionally biased region" description="Low complexity" evidence="10">
    <location>
        <begin position="176"/>
        <end position="196"/>
    </location>
</feature>
<dbReference type="NCBIfam" id="TIGR00566">
    <property type="entry name" value="trpG_papA"/>
    <property type="match status" value="1"/>
</dbReference>
<evidence type="ECO:0000256" key="3">
    <source>
        <dbReference type="ARBA" id="ARBA00005970"/>
    </source>
</evidence>
<evidence type="ECO:0000259" key="11">
    <source>
        <dbReference type="Pfam" id="PF00117"/>
    </source>
</evidence>
<dbReference type="PRINTS" id="PR00099">
    <property type="entry name" value="CPSGATASE"/>
</dbReference>
<feature type="domain" description="Chorismate-utilising enzyme C-terminal" evidence="12">
    <location>
        <begin position="600"/>
        <end position="859"/>
    </location>
</feature>
<gene>
    <name evidence="14" type="ORF">C2E21_2417</name>
</gene>
<dbReference type="PANTHER" id="PTHR11236:SF18">
    <property type="entry name" value="AMINODEOXYCHORISMATE SYNTHASE"/>
    <property type="match status" value="1"/>
</dbReference>
<dbReference type="STRING" id="3076.A0A2P6TYE0"/>
<dbReference type="EC" id="2.6.1.85" evidence="4"/>
<evidence type="ECO:0000256" key="2">
    <source>
        <dbReference type="ARBA" id="ARBA00005009"/>
    </source>
</evidence>
<feature type="compositionally biased region" description="Polar residues" evidence="10">
    <location>
        <begin position="552"/>
        <end position="565"/>
    </location>
</feature>
<feature type="region of interest" description="Disordered" evidence="10">
    <location>
        <begin position="171"/>
        <end position="196"/>
    </location>
</feature>
<dbReference type="PRINTS" id="PR00096">
    <property type="entry name" value="GATASE"/>
</dbReference>
<dbReference type="InterPro" id="IPR015890">
    <property type="entry name" value="Chorismate_C"/>
</dbReference>
<evidence type="ECO:0000256" key="5">
    <source>
        <dbReference type="ARBA" id="ARBA00022679"/>
    </source>
</evidence>